<dbReference type="NCBIfam" id="TIGR01093">
    <property type="entry name" value="aroD"/>
    <property type="match status" value="1"/>
</dbReference>
<evidence type="ECO:0000256" key="5">
    <source>
        <dbReference type="HAMAP-Rule" id="MF_00214"/>
    </source>
</evidence>
<evidence type="ECO:0000313" key="7">
    <source>
        <dbReference type="Proteomes" id="UP001056164"/>
    </source>
</evidence>
<evidence type="ECO:0000256" key="1">
    <source>
        <dbReference type="ARBA" id="ARBA00001864"/>
    </source>
</evidence>
<feature type="binding site" evidence="5">
    <location>
        <begin position="46"/>
        <end position="48"/>
    </location>
    <ligand>
        <name>3-dehydroquinate</name>
        <dbReference type="ChEBI" id="CHEBI:32364"/>
    </ligand>
</feature>
<dbReference type="EC" id="4.2.1.10" evidence="5"/>
<dbReference type="Pfam" id="PF01487">
    <property type="entry name" value="DHquinase_I"/>
    <property type="match status" value="1"/>
</dbReference>
<dbReference type="HAMAP" id="MF_00214">
    <property type="entry name" value="AroD"/>
    <property type="match status" value="1"/>
</dbReference>
<feature type="active site" description="Proton donor/acceptor" evidence="5">
    <location>
        <position position="140"/>
    </location>
</feature>
<gene>
    <name evidence="5 6" type="primary">aroD</name>
    <name evidence="6" type="ORF">M3M37_07005</name>
</gene>
<name>A0ABY5BVP6_9LACO</name>
<dbReference type="PANTHER" id="PTHR43699">
    <property type="entry name" value="3-DEHYDROQUINATE DEHYDRATASE"/>
    <property type="match status" value="1"/>
</dbReference>
<keyword evidence="2 5" id="KW-0057">Aromatic amino acid biosynthesis</keyword>
<reference evidence="6" key="1">
    <citation type="submission" date="2022-05" db="EMBL/GenBank/DDBJ databases">
        <authorList>
            <person name="Oliphant S.A."/>
            <person name="Watson-Haigh N.S."/>
            <person name="Sumby K.M."/>
            <person name="Gardner J.M."/>
            <person name="Jiranek V."/>
        </authorList>
    </citation>
    <scope>NUCLEOTIDE SEQUENCE</scope>
    <source>
        <strain evidence="6">KI4_A6</strain>
    </source>
</reference>
<dbReference type="InterPro" id="IPR050146">
    <property type="entry name" value="Type-I_3-dehydroquinase"/>
</dbReference>
<comment type="similarity">
    <text evidence="5">Belongs to the type-I 3-dehydroquinase family.</text>
</comment>
<keyword evidence="5" id="KW-0028">Amino-acid biosynthesis</keyword>
<evidence type="ECO:0000313" key="6">
    <source>
        <dbReference type="EMBL" id="USS90575.1"/>
    </source>
</evidence>
<keyword evidence="4 5" id="KW-0704">Schiff base</keyword>
<comment type="function">
    <text evidence="5">Involved in the third step of the chorismate pathway, which leads to the biosynthesis of aromatic amino acids. Catalyzes the cis-dehydration of 3-dehydroquinate (DHQ) and introduces the first double bond of the aromatic ring to yield 3-dehydroshikimate.</text>
</comment>
<proteinExistence type="inferred from homology"/>
<dbReference type="RefSeq" id="WP_252795090.1">
    <property type="nucleotide sequence ID" value="NZ_CP097121.1"/>
</dbReference>
<dbReference type="InterPro" id="IPR013785">
    <property type="entry name" value="Aldolase_TIM"/>
</dbReference>
<dbReference type="Gene3D" id="3.20.20.70">
    <property type="entry name" value="Aldolase class I"/>
    <property type="match status" value="1"/>
</dbReference>
<feature type="binding site" evidence="5">
    <location>
        <position position="209"/>
    </location>
    <ligand>
        <name>3-dehydroquinate</name>
        <dbReference type="ChEBI" id="CHEBI:32364"/>
    </ligand>
</feature>
<dbReference type="SUPFAM" id="SSF51569">
    <property type="entry name" value="Aldolase"/>
    <property type="match status" value="1"/>
</dbReference>
<comment type="caution">
    <text evidence="5">Lacks conserved residue(s) required for the propagation of feature annotation.</text>
</comment>
<dbReference type="EMBL" id="CP097121">
    <property type="protein sequence ID" value="USS90575.1"/>
    <property type="molecule type" value="Genomic_DNA"/>
</dbReference>
<accession>A0ABY5BVP6</accession>
<evidence type="ECO:0000256" key="3">
    <source>
        <dbReference type="ARBA" id="ARBA00023239"/>
    </source>
</evidence>
<keyword evidence="7" id="KW-1185">Reference proteome</keyword>
<feature type="binding site" evidence="5">
    <location>
        <position position="228"/>
    </location>
    <ligand>
        <name>3-dehydroquinate</name>
        <dbReference type="ChEBI" id="CHEBI:32364"/>
    </ligand>
</feature>
<feature type="binding site" evidence="5">
    <location>
        <position position="232"/>
    </location>
    <ligand>
        <name>3-dehydroquinate</name>
        <dbReference type="ChEBI" id="CHEBI:32364"/>
    </ligand>
</feature>
<comment type="catalytic activity">
    <reaction evidence="1 5">
        <text>3-dehydroquinate = 3-dehydroshikimate + H2O</text>
        <dbReference type="Rhea" id="RHEA:21096"/>
        <dbReference type="ChEBI" id="CHEBI:15377"/>
        <dbReference type="ChEBI" id="CHEBI:16630"/>
        <dbReference type="ChEBI" id="CHEBI:32364"/>
        <dbReference type="EC" id="4.2.1.10"/>
    </reaction>
</comment>
<keyword evidence="3 5" id="KW-0456">Lyase</keyword>
<comment type="pathway">
    <text evidence="5">Metabolic intermediate biosynthesis; chorismate biosynthesis; chorismate from D-erythrose 4-phosphate and phosphoenolpyruvate: step 3/7.</text>
</comment>
<feature type="binding site" evidence="5">
    <location>
        <position position="82"/>
    </location>
    <ligand>
        <name>3-dehydroquinate</name>
        <dbReference type="ChEBI" id="CHEBI:32364"/>
    </ligand>
</feature>
<evidence type="ECO:0000256" key="2">
    <source>
        <dbReference type="ARBA" id="ARBA00023141"/>
    </source>
</evidence>
<evidence type="ECO:0000256" key="4">
    <source>
        <dbReference type="ARBA" id="ARBA00023270"/>
    </source>
</evidence>
<dbReference type="Proteomes" id="UP001056164">
    <property type="component" value="Chromosome"/>
</dbReference>
<dbReference type="GO" id="GO:0003855">
    <property type="term" value="F:3-dehydroquinate dehydratase activity"/>
    <property type="evidence" value="ECO:0007669"/>
    <property type="project" value="UniProtKB-EC"/>
</dbReference>
<dbReference type="InterPro" id="IPR001381">
    <property type="entry name" value="DHquinase_I"/>
</dbReference>
<dbReference type="PANTHER" id="PTHR43699:SF1">
    <property type="entry name" value="3-DEHYDROQUINATE DEHYDRATASE"/>
    <property type="match status" value="1"/>
</dbReference>
<feature type="active site" description="Schiff-base intermediate with substrate" evidence="5">
    <location>
        <position position="167"/>
    </location>
</feature>
<protein>
    <recommendedName>
        <fullName evidence="5">3-dehydroquinate dehydratase</fullName>
        <shortName evidence="5">3-dehydroquinase</shortName>
        <ecNumber evidence="5">4.2.1.10</ecNumber>
    </recommendedName>
    <alternativeName>
        <fullName evidence="5">Type I DHQase</fullName>
    </alternativeName>
    <alternativeName>
        <fullName evidence="5">Type I dehydroquinase</fullName>
        <shortName evidence="5">DHQ1</shortName>
    </alternativeName>
</protein>
<comment type="subunit">
    <text evidence="5">Homodimer.</text>
</comment>
<organism evidence="6 7">
    <name type="scientific">Fructilactobacillus carniphilus</name>
    <dbReference type="NCBI Taxonomy" id="2940297"/>
    <lineage>
        <taxon>Bacteria</taxon>
        <taxon>Bacillati</taxon>
        <taxon>Bacillota</taxon>
        <taxon>Bacilli</taxon>
        <taxon>Lactobacillales</taxon>
        <taxon>Lactobacillaceae</taxon>
        <taxon>Fructilactobacillus</taxon>
    </lineage>
</organism>
<sequence length="250" mass="26966">MVKPVHIGPVTLGEETQVAVPLVAETTEVVLKQAQTLKKLNPDLVEWRIDGYQAVTDWEQLDACGSQLQQLLAPLSLLVTYRTVVEGGAGTLTGSAYQQLLQRLVQAPWVQAVDVEWNTISLPALQELQQSQCPLILSQHHFQGTPSLAELRQTLQAMAASGADVVKMATMPHTARDVLTLLTATNEARQRFSCPVITMAMGELGKVTRVTGNLFGSALTFAAGEQQSAPGQLDVALVRELLATFPGTTK</sequence>
<dbReference type="CDD" id="cd00502">
    <property type="entry name" value="DHQase_I"/>
    <property type="match status" value="1"/>
</dbReference>